<dbReference type="SMART" id="SM00184">
    <property type="entry name" value="RING"/>
    <property type="match status" value="1"/>
</dbReference>
<dbReference type="InterPro" id="IPR013083">
    <property type="entry name" value="Znf_RING/FYVE/PHD"/>
</dbReference>
<feature type="compositionally biased region" description="Low complexity" evidence="2">
    <location>
        <begin position="207"/>
        <end position="237"/>
    </location>
</feature>
<dbReference type="GO" id="GO:0008270">
    <property type="term" value="F:zinc ion binding"/>
    <property type="evidence" value="ECO:0007669"/>
    <property type="project" value="UniProtKB-KW"/>
</dbReference>
<dbReference type="Pfam" id="PF13639">
    <property type="entry name" value="zf-RING_2"/>
    <property type="match status" value="1"/>
</dbReference>
<dbReference type="Gene3D" id="3.30.40.10">
    <property type="entry name" value="Zinc/RING finger domain, C3HC4 (zinc finger)"/>
    <property type="match status" value="1"/>
</dbReference>
<dbReference type="InterPro" id="IPR001841">
    <property type="entry name" value="Znf_RING"/>
</dbReference>
<keyword evidence="3" id="KW-0472">Membrane</keyword>
<feature type="compositionally biased region" description="Basic and acidic residues" evidence="2">
    <location>
        <begin position="410"/>
        <end position="444"/>
    </location>
</feature>
<feature type="compositionally biased region" description="Polar residues" evidence="2">
    <location>
        <begin position="478"/>
        <end position="489"/>
    </location>
</feature>
<keyword evidence="3" id="KW-0812">Transmembrane</keyword>
<reference evidence="5" key="2">
    <citation type="submission" date="2023-05" db="EMBL/GenBank/DDBJ databases">
        <authorList>
            <consortium name="Lawrence Berkeley National Laboratory"/>
            <person name="Steindorff A."/>
            <person name="Hensen N."/>
            <person name="Bonometti L."/>
            <person name="Westerberg I."/>
            <person name="Brannstrom I.O."/>
            <person name="Guillou S."/>
            <person name="Cros-Aarteil S."/>
            <person name="Calhoun S."/>
            <person name="Haridas S."/>
            <person name="Kuo A."/>
            <person name="Mondo S."/>
            <person name="Pangilinan J."/>
            <person name="Riley R."/>
            <person name="Labutti K."/>
            <person name="Andreopoulos B."/>
            <person name="Lipzen A."/>
            <person name="Chen C."/>
            <person name="Yanf M."/>
            <person name="Daum C."/>
            <person name="Ng V."/>
            <person name="Clum A."/>
            <person name="Ohm R."/>
            <person name="Martin F."/>
            <person name="Silar P."/>
            <person name="Natvig D."/>
            <person name="Lalanne C."/>
            <person name="Gautier V."/>
            <person name="Ament-Velasquez S.L."/>
            <person name="Kruys A."/>
            <person name="Hutchinson M.I."/>
            <person name="Powell A.J."/>
            <person name="Barry K."/>
            <person name="Miller A.N."/>
            <person name="Grigoriev I.V."/>
            <person name="Debuchy R."/>
            <person name="Gladieux P."/>
            <person name="Thoren M.H."/>
            <person name="Johannesson H."/>
        </authorList>
    </citation>
    <scope>NUCLEOTIDE SEQUENCE</scope>
    <source>
        <strain evidence="5">CBS 892.96</strain>
    </source>
</reference>
<evidence type="ECO:0000313" key="6">
    <source>
        <dbReference type="Proteomes" id="UP001302321"/>
    </source>
</evidence>
<name>A0AAN7A967_9PEZI</name>
<evidence type="ECO:0000256" key="3">
    <source>
        <dbReference type="SAM" id="Phobius"/>
    </source>
</evidence>
<keyword evidence="3" id="KW-1133">Transmembrane helix</keyword>
<keyword evidence="1" id="KW-0479">Metal-binding</keyword>
<dbReference type="PANTHER" id="PTHR22765">
    <property type="entry name" value="RING FINGER AND PROTEASE ASSOCIATED DOMAIN-CONTAINING"/>
    <property type="match status" value="1"/>
</dbReference>
<keyword evidence="6" id="KW-1185">Reference proteome</keyword>
<accession>A0AAN7A967</accession>
<dbReference type="GO" id="GO:0061630">
    <property type="term" value="F:ubiquitin protein ligase activity"/>
    <property type="evidence" value="ECO:0007669"/>
    <property type="project" value="TreeGrafter"/>
</dbReference>
<reference evidence="5" key="1">
    <citation type="journal article" date="2023" name="Mol. Phylogenet. Evol.">
        <title>Genome-scale phylogeny and comparative genomics of the fungal order Sordariales.</title>
        <authorList>
            <person name="Hensen N."/>
            <person name="Bonometti L."/>
            <person name="Westerberg I."/>
            <person name="Brannstrom I.O."/>
            <person name="Guillou S."/>
            <person name="Cros-Aarteil S."/>
            <person name="Calhoun S."/>
            <person name="Haridas S."/>
            <person name="Kuo A."/>
            <person name="Mondo S."/>
            <person name="Pangilinan J."/>
            <person name="Riley R."/>
            <person name="LaButti K."/>
            <person name="Andreopoulos B."/>
            <person name="Lipzen A."/>
            <person name="Chen C."/>
            <person name="Yan M."/>
            <person name="Daum C."/>
            <person name="Ng V."/>
            <person name="Clum A."/>
            <person name="Steindorff A."/>
            <person name="Ohm R.A."/>
            <person name="Martin F."/>
            <person name="Silar P."/>
            <person name="Natvig D.O."/>
            <person name="Lalanne C."/>
            <person name="Gautier V."/>
            <person name="Ament-Velasquez S.L."/>
            <person name="Kruys A."/>
            <person name="Hutchinson M.I."/>
            <person name="Powell A.J."/>
            <person name="Barry K."/>
            <person name="Miller A.N."/>
            <person name="Grigoriev I.V."/>
            <person name="Debuchy R."/>
            <person name="Gladieux P."/>
            <person name="Hiltunen Thoren M."/>
            <person name="Johannesson H."/>
        </authorList>
    </citation>
    <scope>NUCLEOTIDE SEQUENCE</scope>
    <source>
        <strain evidence="5">CBS 892.96</strain>
    </source>
</reference>
<dbReference type="FunFam" id="3.30.40.10:FF:000539">
    <property type="entry name" value="Ring finger domain protein"/>
    <property type="match status" value="1"/>
</dbReference>
<feature type="compositionally biased region" description="Polar residues" evidence="2">
    <location>
        <begin position="450"/>
        <end position="459"/>
    </location>
</feature>
<feature type="region of interest" description="Disordered" evidence="2">
    <location>
        <begin position="30"/>
        <end position="54"/>
    </location>
</feature>
<feature type="domain" description="RING-type" evidence="4">
    <location>
        <begin position="316"/>
        <end position="358"/>
    </location>
</feature>
<feature type="transmembrane region" description="Helical" evidence="3">
    <location>
        <begin position="82"/>
        <end position="107"/>
    </location>
</feature>
<dbReference type="Proteomes" id="UP001302321">
    <property type="component" value="Unassembled WGS sequence"/>
</dbReference>
<dbReference type="AlphaFoldDB" id="A0AAN7A967"/>
<feature type="compositionally biased region" description="Basic and acidic residues" evidence="2">
    <location>
        <begin position="195"/>
        <end position="206"/>
    </location>
</feature>
<evidence type="ECO:0000256" key="1">
    <source>
        <dbReference type="PROSITE-ProRule" id="PRU00175"/>
    </source>
</evidence>
<evidence type="ECO:0000259" key="4">
    <source>
        <dbReference type="PROSITE" id="PS50089"/>
    </source>
</evidence>
<dbReference type="PROSITE" id="PS50089">
    <property type="entry name" value="ZF_RING_2"/>
    <property type="match status" value="1"/>
</dbReference>
<feature type="compositionally biased region" description="Basic and acidic residues" evidence="2">
    <location>
        <begin position="260"/>
        <end position="276"/>
    </location>
</feature>
<keyword evidence="1" id="KW-0862">Zinc</keyword>
<organism evidence="5 6">
    <name type="scientific">Triangularia setosa</name>
    <dbReference type="NCBI Taxonomy" id="2587417"/>
    <lineage>
        <taxon>Eukaryota</taxon>
        <taxon>Fungi</taxon>
        <taxon>Dikarya</taxon>
        <taxon>Ascomycota</taxon>
        <taxon>Pezizomycotina</taxon>
        <taxon>Sordariomycetes</taxon>
        <taxon>Sordariomycetidae</taxon>
        <taxon>Sordariales</taxon>
        <taxon>Podosporaceae</taxon>
        <taxon>Triangularia</taxon>
    </lineage>
</organism>
<gene>
    <name evidence="5" type="ORF">QBC36DRAFT_125365</name>
</gene>
<feature type="region of interest" description="Disordered" evidence="2">
    <location>
        <begin position="167"/>
        <end position="306"/>
    </location>
</feature>
<dbReference type="SUPFAM" id="SSF57850">
    <property type="entry name" value="RING/U-box"/>
    <property type="match status" value="1"/>
</dbReference>
<dbReference type="GO" id="GO:0005737">
    <property type="term" value="C:cytoplasm"/>
    <property type="evidence" value="ECO:0007669"/>
    <property type="project" value="TreeGrafter"/>
</dbReference>
<evidence type="ECO:0000313" key="5">
    <source>
        <dbReference type="EMBL" id="KAK4177730.1"/>
    </source>
</evidence>
<dbReference type="InterPro" id="IPR051826">
    <property type="entry name" value="E3_ubiquitin-ligase_domain"/>
</dbReference>
<keyword evidence="1" id="KW-0863">Zinc-finger</keyword>
<evidence type="ECO:0000256" key="2">
    <source>
        <dbReference type="SAM" id="MobiDB-lite"/>
    </source>
</evidence>
<comment type="caution">
    <text evidence="5">The sequence shown here is derived from an EMBL/GenBank/DDBJ whole genome shotgun (WGS) entry which is preliminary data.</text>
</comment>
<dbReference type="GO" id="GO:0006511">
    <property type="term" value="P:ubiquitin-dependent protein catabolic process"/>
    <property type="evidence" value="ECO:0007669"/>
    <property type="project" value="TreeGrafter"/>
</dbReference>
<dbReference type="PANTHER" id="PTHR22765:SF434">
    <property type="entry name" value="GB|AAD18119.1-RELATED"/>
    <property type="match status" value="1"/>
</dbReference>
<dbReference type="CDD" id="cd16473">
    <property type="entry name" value="RING-H2_RNF103"/>
    <property type="match status" value="1"/>
</dbReference>
<dbReference type="EMBL" id="MU866156">
    <property type="protein sequence ID" value="KAK4177730.1"/>
    <property type="molecule type" value="Genomic_DNA"/>
</dbReference>
<protein>
    <submittedName>
        <fullName evidence="5">E3 ubiquitin-protein ligase RNF167</fullName>
    </submittedName>
</protein>
<sequence>MTFIDPALVLQGARIVARQATETILTTALSSTFDPSPTTDTSSSPTGSPTLQILTTSSAPNEATTTPAQNTQSQGSNNSSPLLFFVALGFGVVFTNLWIIVGVKYCFRYNARNRQMRMNEDGEPINMENMPRPHRRRREKKLMTIDEVNEKFPMLKYKTWVASRAQEGLPTRGGVSSPSRPNSVRDVEGVISELPNKERMSTEERPTTSATAPAAEATTKNEATTTPESTTAAAQTEKPGKHTSKESTSSSIGGAQPRISMDRERDGGDDGGRDVDTGTLHKASTQGVHDDDDEDDDEHINAAIPPECMGTSGDTCAICIDTLEDDDDVRGLTCGHAFHAVCLDPWLTSRRACCPLCKADYYTPKPRPPGAEGADGATVIAINLVDSRSNRMNMPNRPRRTFFGLLGPDNRSEREMYANNRHQRDNRTRSSRPRDNRRDNRTRTLDNSTSAPVSESEASGSGWFSGVRTAISRLPRGRQQNTDSQTTPAASGANPVLTPSQLEAGVQRP</sequence>
<proteinExistence type="predicted"/>
<feature type="region of interest" description="Disordered" evidence="2">
    <location>
        <begin position="391"/>
        <end position="509"/>
    </location>
</feature>
<feature type="compositionally biased region" description="Low complexity" evidence="2">
    <location>
        <begin position="30"/>
        <end position="50"/>
    </location>
</feature>